<dbReference type="InterPro" id="IPR001451">
    <property type="entry name" value="Hexapep"/>
</dbReference>
<dbReference type="InterPro" id="IPR050179">
    <property type="entry name" value="Trans_hexapeptide_repeat"/>
</dbReference>
<evidence type="ECO:0000256" key="2">
    <source>
        <dbReference type="ARBA" id="ARBA00022737"/>
    </source>
</evidence>
<keyword evidence="1 3" id="KW-0808">Transferase</keyword>
<dbReference type="EMBL" id="FOMT01000006">
    <property type="protein sequence ID" value="SFF21598.1"/>
    <property type="molecule type" value="Genomic_DNA"/>
</dbReference>
<dbReference type="Proteomes" id="UP000198855">
    <property type="component" value="Unassembled WGS sequence"/>
</dbReference>
<dbReference type="OrthoDB" id="9801697at2"/>
<evidence type="ECO:0000256" key="1">
    <source>
        <dbReference type="ARBA" id="ARBA00022679"/>
    </source>
</evidence>
<dbReference type="InterPro" id="IPR018357">
    <property type="entry name" value="Hexapep_transf_CS"/>
</dbReference>
<protein>
    <submittedName>
        <fullName evidence="3">Acetyltransferase (Isoleucine patch superfamily)</fullName>
    </submittedName>
</protein>
<gene>
    <name evidence="3" type="ORF">SAMN05216378_5506</name>
</gene>
<dbReference type="STRING" id="1045775.SAMN05216378_5506"/>
<proteinExistence type="predicted"/>
<sequence length="188" mass="21065">MSNMKTILEALPPRHVNNKLFIGPFTMGTPIVLSWTENTIATIGKFCSVSNTATIFLGGNHHYEWVSTFPFTAYMTQYFTEGAKSNGNVTIGNDVWIGHYATILSGVTIGHGAIVGTHALVTKDVPPYAIVGGNPARILKYRFPPEVIERLMQVKWWDWEIHQIEAAVPLLQQENLKPFFRYCARLGK</sequence>
<organism evidence="3 4">
    <name type="scientific">Paenibacillus catalpae</name>
    <dbReference type="NCBI Taxonomy" id="1045775"/>
    <lineage>
        <taxon>Bacteria</taxon>
        <taxon>Bacillati</taxon>
        <taxon>Bacillota</taxon>
        <taxon>Bacilli</taxon>
        <taxon>Bacillales</taxon>
        <taxon>Paenibacillaceae</taxon>
        <taxon>Paenibacillus</taxon>
    </lineage>
</organism>
<dbReference type="AlphaFoldDB" id="A0A1I2GWI2"/>
<dbReference type="PANTHER" id="PTHR43300:SF11">
    <property type="entry name" value="ACETYLTRANSFERASE RV3034C-RELATED"/>
    <property type="match status" value="1"/>
</dbReference>
<dbReference type="SUPFAM" id="SSF51161">
    <property type="entry name" value="Trimeric LpxA-like enzymes"/>
    <property type="match status" value="1"/>
</dbReference>
<dbReference type="Gene3D" id="2.160.10.10">
    <property type="entry name" value="Hexapeptide repeat proteins"/>
    <property type="match status" value="1"/>
</dbReference>
<evidence type="ECO:0000313" key="3">
    <source>
        <dbReference type="EMBL" id="SFF21598.1"/>
    </source>
</evidence>
<keyword evidence="2" id="KW-0677">Repeat</keyword>
<dbReference type="CDD" id="cd03349">
    <property type="entry name" value="LbH_XAT"/>
    <property type="match status" value="1"/>
</dbReference>
<accession>A0A1I2GWI2</accession>
<reference evidence="4" key="1">
    <citation type="submission" date="2016-10" db="EMBL/GenBank/DDBJ databases">
        <authorList>
            <person name="Varghese N."/>
            <person name="Submissions S."/>
        </authorList>
    </citation>
    <scope>NUCLEOTIDE SEQUENCE [LARGE SCALE GENOMIC DNA]</scope>
    <source>
        <strain evidence="4">CGMCC 1.10784</strain>
    </source>
</reference>
<dbReference type="InterPro" id="IPR011004">
    <property type="entry name" value="Trimer_LpxA-like_sf"/>
</dbReference>
<dbReference type="PROSITE" id="PS00101">
    <property type="entry name" value="HEXAPEP_TRANSFERASES"/>
    <property type="match status" value="1"/>
</dbReference>
<dbReference type="GO" id="GO:0016740">
    <property type="term" value="F:transferase activity"/>
    <property type="evidence" value="ECO:0007669"/>
    <property type="project" value="UniProtKB-KW"/>
</dbReference>
<dbReference type="Pfam" id="PF00132">
    <property type="entry name" value="Hexapep"/>
    <property type="match status" value="1"/>
</dbReference>
<name>A0A1I2GWI2_9BACL</name>
<dbReference type="PANTHER" id="PTHR43300">
    <property type="entry name" value="ACETYLTRANSFERASE"/>
    <property type="match status" value="1"/>
</dbReference>
<keyword evidence="4" id="KW-1185">Reference proteome</keyword>
<evidence type="ECO:0000313" key="4">
    <source>
        <dbReference type="Proteomes" id="UP000198855"/>
    </source>
</evidence>